<evidence type="ECO:0000256" key="10">
    <source>
        <dbReference type="RuleBase" id="RU000488"/>
    </source>
</evidence>
<feature type="transmembrane region" description="Helical" evidence="11">
    <location>
        <begin position="272"/>
        <end position="294"/>
    </location>
</feature>
<feature type="repeat" description="Solcar" evidence="9">
    <location>
        <begin position="14"/>
        <end position="87"/>
    </location>
</feature>
<proteinExistence type="inferred from homology"/>
<organism evidence="12 13">
    <name type="scientific">Gomphillus americanus</name>
    <dbReference type="NCBI Taxonomy" id="1940652"/>
    <lineage>
        <taxon>Eukaryota</taxon>
        <taxon>Fungi</taxon>
        <taxon>Dikarya</taxon>
        <taxon>Ascomycota</taxon>
        <taxon>Pezizomycotina</taxon>
        <taxon>Lecanoromycetes</taxon>
        <taxon>OSLEUM clade</taxon>
        <taxon>Ostropomycetidae</taxon>
        <taxon>Ostropales</taxon>
        <taxon>Graphidaceae</taxon>
        <taxon>Gomphilloideae</taxon>
        <taxon>Gomphillus</taxon>
    </lineage>
</organism>
<dbReference type="EMBL" id="CAJPDQ010000001">
    <property type="protein sequence ID" value="CAF9903630.1"/>
    <property type="molecule type" value="Genomic_DNA"/>
</dbReference>
<keyword evidence="5" id="KW-0677">Repeat</keyword>
<dbReference type="GO" id="GO:0016020">
    <property type="term" value="C:membrane"/>
    <property type="evidence" value="ECO:0007669"/>
    <property type="project" value="UniProtKB-SubCell"/>
</dbReference>
<sequence>MMPISYLHLKDEPGVSVIVTPAGAAAGTLVDISLYPIDTLKTRLQSAGGFVASGGFRGIYAGIGSVALGSAPSGALFFLTYEWAKSTLRARQNVNSSSSFEVVTATTPAETVLQHMLAASLGETAACAARVPTEVVKQRAQAGEFRGSWDAFQAMLSQRRNGGMAGVWRELYRGWGSTVARDVPFTVIQFPLWEWLKVWRCRQLGKDEVSVGESAVFGSISGAVAAGLTTPLDVVKTRVMLARERVGMGVMFSKVWREEGSRAMFAGLGPRLVWISGGGFVFLGGYQFVFNALARGRL</sequence>
<gene>
    <name evidence="12" type="ORF">GOMPHAMPRED_000448</name>
</gene>
<dbReference type="SUPFAM" id="SSF103506">
    <property type="entry name" value="Mitochondrial carrier"/>
    <property type="match status" value="1"/>
</dbReference>
<dbReference type="PANTHER" id="PTHR45667">
    <property type="entry name" value="S-ADENOSYLMETHIONINE MITOCHONDRIAL CARRIER PROTEIN"/>
    <property type="match status" value="1"/>
</dbReference>
<evidence type="ECO:0000313" key="12">
    <source>
        <dbReference type="EMBL" id="CAF9903630.1"/>
    </source>
</evidence>
<dbReference type="InterPro" id="IPR023395">
    <property type="entry name" value="MCP_dom_sf"/>
</dbReference>
<keyword evidence="6" id="KW-0496">Mitochondrion</keyword>
<evidence type="ECO:0000256" key="4">
    <source>
        <dbReference type="ARBA" id="ARBA00022692"/>
    </source>
</evidence>
<dbReference type="PROSITE" id="PS50920">
    <property type="entry name" value="SOLCAR"/>
    <property type="match status" value="3"/>
</dbReference>
<comment type="subcellular location">
    <subcellularLocation>
        <location evidence="1">Membrane</location>
        <topology evidence="1">Multi-pass membrane protein</topology>
    </subcellularLocation>
</comment>
<dbReference type="AlphaFoldDB" id="A0A8H3EDH1"/>
<dbReference type="Pfam" id="PF00153">
    <property type="entry name" value="Mito_carr"/>
    <property type="match status" value="3"/>
</dbReference>
<reference evidence="12" key="1">
    <citation type="submission" date="2021-03" db="EMBL/GenBank/DDBJ databases">
        <authorList>
            <person name="Tagirdzhanova G."/>
        </authorList>
    </citation>
    <scope>NUCLEOTIDE SEQUENCE</scope>
</reference>
<dbReference type="Gene3D" id="1.50.40.10">
    <property type="entry name" value="Mitochondrial carrier domain"/>
    <property type="match status" value="1"/>
</dbReference>
<accession>A0A8H3EDH1</accession>
<feature type="transmembrane region" description="Helical" evidence="11">
    <location>
        <begin position="59"/>
        <end position="81"/>
    </location>
</feature>
<keyword evidence="3 10" id="KW-0813">Transport</keyword>
<evidence type="ECO:0000256" key="7">
    <source>
        <dbReference type="ARBA" id="ARBA00022989"/>
    </source>
</evidence>
<protein>
    <recommendedName>
        <fullName evidence="14">Mitochondrial carrier protein PET8</fullName>
    </recommendedName>
</protein>
<keyword evidence="8 9" id="KW-0472">Membrane</keyword>
<evidence type="ECO:0000256" key="6">
    <source>
        <dbReference type="ARBA" id="ARBA00022792"/>
    </source>
</evidence>
<feature type="repeat" description="Solcar" evidence="9">
    <location>
        <begin position="209"/>
        <end position="292"/>
    </location>
</feature>
<evidence type="ECO:0000256" key="9">
    <source>
        <dbReference type="PROSITE-ProRule" id="PRU00282"/>
    </source>
</evidence>
<name>A0A8H3EDH1_9LECA</name>
<dbReference type="OrthoDB" id="276989at2759"/>
<dbReference type="Proteomes" id="UP000664169">
    <property type="component" value="Unassembled WGS sequence"/>
</dbReference>
<evidence type="ECO:0000256" key="3">
    <source>
        <dbReference type="ARBA" id="ARBA00022448"/>
    </source>
</evidence>
<keyword evidence="13" id="KW-1185">Reference proteome</keyword>
<evidence type="ECO:0008006" key="14">
    <source>
        <dbReference type="Google" id="ProtNLM"/>
    </source>
</evidence>
<comment type="caution">
    <text evidence="12">The sequence shown here is derived from an EMBL/GenBank/DDBJ whole genome shotgun (WGS) entry which is preliminary data.</text>
</comment>
<keyword evidence="6" id="KW-0999">Mitochondrion inner membrane</keyword>
<dbReference type="InterPro" id="IPR018108">
    <property type="entry name" value="MCP_transmembrane"/>
</dbReference>
<evidence type="ECO:0000256" key="5">
    <source>
        <dbReference type="ARBA" id="ARBA00022737"/>
    </source>
</evidence>
<evidence type="ECO:0000256" key="2">
    <source>
        <dbReference type="ARBA" id="ARBA00006375"/>
    </source>
</evidence>
<evidence type="ECO:0000256" key="1">
    <source>
        <dbReference type="ARBA" id="ARBA00004141"/>
    </source>
</evidence>
<evidence type="ECO:0000256" key="8">
    <source>
        <dbReference type="ARBA" id="ARBA00023136"/>
    </source>
</evidence>
<feature type="repeat" description="Solcar" evidence="9">
    <location>
        <begin position="110"/>
        <end position="199"/>
    </location>
</feature>
<evidence type="ECO:0000313" key="13">
    <source>
        <dbReference type="Proteomes" id="UP000664169"/>
    </source>
</evidence>
<comment type="similarity">
    <text evidence="2 10">Belongs to the mitochondrial carrier (TC 2.A.29) family.</text>
</comment>
<keyword evidence="4 9" id="KW-0812">Transmembrane</keyword>
<evidence type="ECO:0000256" key="11">
    <source>
        <dbReference type="SAM" id="Phobius"/>
    </source>
</evidence>
<keyword evidence="7 11" id="KW-1133">Transmembrane helix</keyword>